<name>A0AAW1K764_SAPOF</name>
<sequence length="90" mass="10205">MCHPSSIGYSLPSLEEVSTTRGRVRRFEFRPPPLEVGPPLNQQKAVAEGGGEGRKVCLCSPTSHPGSFRCRYHHADYEWCRMKFSPRRNS</sequence>
<dbReference type="Proteomes" id="UP001443914">
    <property type="component" value="Unassembled WGS sequence"/>
</dbReference>
<organism evidence="1 2">
    <name type="scientific">Saponaria officinalis</name>
    <name type="common">Common soapwort</name>
    <name type="synonym">Lychnis saponaria</name>
    <dbReference type="NCBI Taxonomy" id="3572"/>
    <lineage>
        <taxon>Eukaryota</taxon>
        <taxon>Viridiplantae</taxon>
        <taxon>Streptophyta</taxon>
        <taxon>Embryophyta</taxon>
        <taxon>Tracheophyta</taxon>
        <taxon>Spermatophyta</taxon>
        <taxon>Magnoliopsida</taxon>
        <taxon>eudicotyledons</taxon>
        <taxon>Gunneridae</taxon>
        <taxon>Pentapetalae</taxon>
        <taxon>Caryophyllales</taxon>
        <taxon>Caryophyllaceae</taxon>
        <taxon>Caryophylleae</taxon>
        <taxon>Saponaria</taxon>
    </lineage>
</organism>
<protein>
    <submittedName>
        <fullName evidence="1">Uncharacterized protein</fullName>
    </submittedName>
</protein>
<proteinExistence type="predicted"/>
<comment type="caution">
    <text evidence="1">The sequence shown here is derived from an EMBL/GenBank/DDBJ whole genome shotgun (WGS) entry which is preliminary data.</text>
</comment>
<reference evidence="1" key="1">
    <citation type="submission" date="2024-03" db="EMBL/GenBank/DDBJ databases">
        <title>WGS assembly of Saponaria officinalis var. Norfolk2.</title>
        <authorList>
            <person name="Jenkins J."/>
            <person name="Shu S."/>
            <person name="Grimwood J."/>
            <person name="Barry K."/>
            <person name="Goodstein D."/>
            <person name="Schmutz J."/>
            <person name="Leebens-Mack J."/>
            <person name="Osbourn A."/>
        </authorList>
    </citation>
    <scope>NUCLEOTIDE SEQUENCE [LARGE SCALE GENOMIC DNA]</scope>
    <source>
        <strain evidence="1">JIC</strain>
    </source>
</reference>
<evidence type="ECO:0000313" key="2">
    <source>
        <dbReference type="Proteomes" id="UP001443914"/>
    </source>
</evidence>
<keyword evidence="2" id="KW-1185">Reference proteome</keyword>
<evidence type="ECO:0000313" key="1">
    <source>
        <dbReference type="EMBL" id="KAK9715320.1"/>
    </source>
</evidence>
<gene>
    <name evidence="1" type="ORF">RND81_06G156800</name>
</gene>
<dbReference type="EMBL" id="JBDFQZ010000006">
    <property type="protein sequence ID" value="KAK9715320.1"/>
    <property type="molecule type" value="Genomic_DNA"/>
</dbReference>
<dbReference type="AlphaFoldDB" id="A0AAW1K764"/>
<dbReference type="PANTHER" id="PTHR33132:SF144">
    <property type="entry name" value="SERINE-RICH PROTEIN-LIKE PROTEIN"/>
    <property type="match status" value="1"/>
</dbReference>
<accession>A0AAW1K764</accession>
<dbReference type="PANTHER" id="PTHR33132">
    <property type="entry name" value="OSJNBB0118P14.9 PROTEIN"/>
    <property type="match status" value="1"/>
</dbReference>